<dbReference type="Proteomes" id="UP000628463">
    <property type="component" value="Unassembled WGS sequence"/>
</dbReference>
<organism evidence="1 2">
    <name type="scientific">Lachnospira hominis</name>
    <name type="common">ex Liu et al. 2021</name>
    <dbReference type="NCBI Taxonomy" id="2763051"/>
    <lineage>
        <taxon>Bacteria</taxon>
        <taxon>Bacillati</taxon>
        <taxon>Bacillota</taxon>
        <taxon>Clostridia</taxon>
        <taxon>Lachnospirales</taxon>
        <taxon>Lachnospiraceae</taxon>
        <taxon>Lachnospira</taxon>
    </lineage>
</organism>
<name>A0ABR7G190_9FIRM</name>
<accession>A0ABR7G190</accession>
<dbReference type="RefSeq" id="WP_186836529.1">
    <property type="nucleotide sequence ID" value="NZ_JACOPD010000003.1"/>
</dbReference>
<protein>
    <submittedName>
        <fullName evidence="1">Uncharacterized protein</fullName>
    </submittedName>
</protein>
<sequence length="57" mass="6924">MSEITYVISEVMKCDFSFAEIKTLPGKIKYGKQYEEYHIDFEKLRQMVMDTFYEKIK</sequence>
<reference evidence="1 2" key="1">
    <citation type="submission" date="2020-08" db="EMBL/GenBank/DDBJ databases">
        <title>Genome public.</title>
        <authorList>
            <person name="Liu C."/>
            <person name="Sun Q."/>
        </authorList>
    </citation>
    <scope>NUCLEOTIDE SEQUENCE [LARGE SCALE GENOMIC DNA]</scope>
    <source>
        <strain evidence="1 2">NSJ-43</strain>
    </source>
</reference>
<keyword evidence="2" id="KW-1185">Reference proteome</keyword>
<gene>
    <name evidence="1" type="ORF">H8S01_05965</name>
</gene>
<comment type="caution">
    <text evidence="1">The sequence shown here is derived from an EMBL/GenBank/DDBJ whole genome shotgun (WGS) entry which is preliminary data.</text>
</comment>
<proteinExistence type="predicted"/>
<evidence type="ECO:0000313" key="2">
    <source>
        <dbReference type="Proteomes" id="UP000628463"/>
    </source>
</evidence>
<evidence type="ECO:0000313" key="1">
    <source>
        <dbReference type="EMBL" id="MBC5680506.1"/>
    </source>
</evidence>
<dbReference type="EMBL" id="JACOPD010000003">
    <property type="protein sequence ID" value="MBC5680506.1"/>
    <property type="molecule type" value="Genomic_DNA"/>
</dbReference>